<dbReference type="Proteomes" id="UP001183388">
    <property type="component" value="Unassembled WGS sequence"/>
</dbReference>
<dbReference type="RefSeq" id="WP_311629952.1">
    <property type="nucleotide sequence ID" value="NZ_JAVREN010000009.1"/>
</dbReference>
<evidence type="ECO:0000256" key="1">
    <source>
        <dbReference type="SAM" id="MobiDB-lite"/>
    </source>
</evidence>
<feature type="signal peptide" evidence="2">
    <location>
        <begin position="1"/>
        <end position="19"/>
    </location>
</feature>
<sequence length="178" mass="17217">MKAPTAVLAAVAAVLLAGAAATGCGSDEDDPGRADDRPSTGPSAADAESPSEPAATDAESPSEPAAEPAPGPTTQPAPDPAPEPTPALPPAADGSDTDACRDGTCEVRVEPGTEIPFDALDEVATVTGVTGGTVSLEWNGPGRSGTSSATTGVVVGHNGVLMVVTAVEEGAAVLSFSS</sequence>
<feature type="compositionally biased region" description="Pro residues" evidence="1">
    <location>
        <begin position="67"/>
        <end position="89"/>
    </location>
</feature>
<feature type="chain" id="PRO_5046471498" evidence="2">
    <location>
        <begin position="20"/>
        <end position="178"/>
    </location>
</feature>
<organism evidence="3 4">
    <name type="scientific">Streptomyces boetiae</name>
    <dbReference type="NCBI Taxonomy" id="3075541"/>
    <lineage>
        <taxon>Bacteria</taxon>
        <taxon>Bacillati</taxon>
        <taxon>Actinomycetota</taxon>
        <taxon>Actinomycetes</taxon>
        <taxon>Kitasatosporales</taxon>
        <taxon>Streptomycetaceae</taxon>
        <taxon>Streptomyces</taxon>
    </lineage>
</organism>
<accession>A0ABU2L620</accession>
<keyword evidence="2" id="KW-0732">Signal</keyword>
<evidence type="ECO:0000256" key="2">
    <source>
        <dbReference type="SAM" id="SignalP"/>
    </source>
</evidence>
<feature type="compositionally biased region" description="Low complexity" evidence="1">
    <location>
        <begin position="42"/>
        <end position="66"/>
    </location>
</feature>
<protein>
    <submittedName>
        <fullName evidence="3">Uncharacterized protein</fullName>
    </submittedName>
</protein>
<name>A0ABU2L620_9ACTN</name>
<reference evidence="4" key="1">
    <citation type="submission" date="2023-07" db="EMBL/GenBank/DDBJ databases">
        <title>30 novel species of actinomycetes from the DSMZ collection.</title>
        <authorList>
            <person name="Nouioui I."/>
        </authorList>
    </citation>
    <scope>NUCLEOTIDE SEQUENCE [LARGE SCALE GENOMIC DNA]</scope>
    <source>
        <strain evidence="4">DSM 44917</strain>
    </source>
</reference>
<feature type="region of interest" description="Disordered" evidence="1">
    <location>
        <begin position="22"/>
        <end position="102"/>
    </location>
</feature>
<comment type="caution">
    <text evidence="3">The sequence shown here is derived from an EMBL/GenBank/DDBJ whole genome shotgun (WGS) entry which is preliminary data.</text>
</comment>
<dbReference type="EMBL" id="JAVREN010000009">
    <property type="protein sequence ID" value="MDT0307009.1"/>
    <property type="molecule type" value="Genomic_DNA"/>
</dbReference>
<keyword evidence="4" id="KW-1185">Reference proteome</keyword>
<gene>
    <name evidence="3" type="ORF">RM780_08535</name>
</gene>
<dbReference type="PROSITE" id="PS51257">
    <property type="entry name" value="PROKAR_LIPOPROTEIN"/>
    <property type="match status" value="1"/>
</dbReference>
<evidence type="ECO:0000313" key="4">
    <source>
        <dbReference type="Proteomes" id="UP001183388"/>
    </source>
</evidence>
<proteinExistence type="predicted"/>
<evidence type="ECO:0000313" key="3">
    <source>
        <dbReference type="EMBL" id="MDT0307009.1"/>
    </source>
</evidence>